<gene>
    <name evidence="10" type="ORF">ASN18_1952</name>
</gene>
<evidence type="ECO:0000313" key="11">
    <source>
        <dbReference type="Proteomes" id="UP000060487"/>
    </source>
</evidence>
<keyword evidence="3" id="KW-0808">Transferase</keyword>
<evidence type="ECO:0000256" key="4">
    <source>
        <dbReference type="ARBA" id="ARBA00022691"/>
    </source>
</evidence>
<dbReference type="EMBL" id="LNQR01000069">
    <property type="protein sequence ID" value="KWT84199.1"/>
    <property type="molecule type" value="Genomic_DNA"/>
</dbReference>
<evidence type="ECO:0000256" key="7">
    <source>
        <dbReference type="ARBA" id="ARBA00047942"/>
    </source>
</evidence>
<accession>A0ABR5SEF2</accession>
<evidence type="ECO:0000256" key="2">
    <source>
        <dbReference type="ARBA" id="ARBA00022603"/>
    </source>
</evidence>
<dbReference type="InterPro" id="IPR011639">
    <property type="entry name" value="MethylTrfase_TaqI-like_dom"/>
</dbReference>
<dbReference type="PROSITE" id="PS00092">
    <property type="entry name" value="N6_MTASE"/>
    <property type="match status" value="1"/>
</dbReference>
<keyword evidence="10" id="KW-0540">Nuclease</keyword>
<dbReference type="Pfam" id="PF07669">
    <property type="entry name" value="Eco57I"/>
    <property type="match status" value="1"/>
</dbReference>
<keyword evidence="11" id="KW-1185">Reference proteome</keyword>
<dbReference type="PRINTS" id="PR00507">
    <property type="entry name" value="N12N6MTFRASE"/>
</dbReference>
<keyword evidence="6" id="KW-0238">DNA-binding</keyword>
<keyword evidence="5" id="KW-0680">Restriction system</keyword>
<evidence type="ECO:0000256" key="1">
    <source>
        <dbReference type="ARBA" id="ARBA00011900"/>
    </source>
</evidence>
<comment type="caution">
    <text evidence="10">The sequence shown here is derived from an EMBL/GenBank/DDBJ whole genome shotgun (WGS) entry which is preliminary data.</text>
</comment>
<dbReference type="Gene3D" id="3.40.50.150">
    <property type="entry name" value="Vaccinia Virus protein VP39"/>
    <property type="match status" value="1"/>
</dbReference>
<keyword evidence="10" id="KW-0255">Endonuclease</keyword>
<organism evidence="10 11">
    <name type="scientific">Candidatus Magnetominusculus xianensis</name>
    <dbReference type="NCBI Taxonomy" id="1748249"/>
    <lineage>
        <taxon>Bacteria</taxon>
        <taxon>Pseudomonadati</taxon>
        <taxon>Nitrospirota</taxon>
        <taxon>Nitrospiria</taxon>
        <taxon>Nitrospirales</taxon>
        <taxon>Nitrospiraceae</taxon>
        <taxon>Candidatus Magnetominusculus</taxon>
    </lineage>
</organism>
<dbReference type="Proteomes" id="UP000060487">
    <property type="component" value="Unassembled WGS sequence"/>
</dbReference>
<feature type="domain" description="Type II methyltransferase M.TaqI-like" evidence="8">
    <location>
        <begin position="558"/>
        <end position="829"/>
    </location>
</feature>
<evidence type="ECO:0000259" key="8">
    <source>
        <dbReference type="Pfam" id="PF07669"/>
    </source>
</evidence>
<evidence type="ECO:0000256" key="6">
    <source>
        <dbReference type="ARBA" id="ARBA00023125"/>
    </source>
</evidence>
<reference evidence="10 11" key="1">
    <citation type="submission" date="2015-11" db="EMBL/GenBank/DDBJ databases">
        <authorList>
            <person name="Lin W."/>
        </authorList>
    </citation>
    <scope>NUCLEOTIDE SEQUENCE [LARGE SCALE GENOMIC DNA]</scope>
    <source>
        <strain evidence="10 11">HCH-1</strain>
    </source>
</reference>
<evidence type="ECO:0000256" key="3">
    <source>
        <dbReference type="ARBA" id="ARBA00022679"/>
    </source>
</evidence>
<dbReference type="InterPro" id="IPR002052">
    <property type="entry name" value="DNA_methylase_N6_adenine_CS"/>
</dbReference>
<proteinExistence type="predicted"/>
<dbReference type="InterPro" id="IPR025931">
    <property type="entry name" value="TaqI_C"/>
</dbReference>
<dbReference type="PANTHER" id="PTHR33841:SF1">
    <property type="entry name" value="DNA METHYLTRANSFERASE A"/>
    <property type="match status" value="1"/>
</dbReference>
<feature type="domain" description="TaqI-like C-terminal specificity" evidence="9">
    <location>
        <begin position="955"/>
        <end position="1025"/>
    </location>
</feature>
<protein>
    <recommendedName>
        <fullName evidence="1">site-specific DNA-methyltransferase (adenine-specific)</fullName>
        <ecNumber evidence="1">2.1.1.72</ecNumber>
    </recommendedName>
</protein>
<dbReference type="GO" id="GO:0009036">
    <property type="term" value="F:type II site-specific deoxyribonuclease activity"/>
    <property type="evidence" value="ECO:0007669"/>
    <property type="project" value="UniProtKB-EC"/>
</dbReference>
<keyword evidence="10" id="KW-0378">Hydrolase</keyword>
<dbReference type="EC" id="2.1.1.72" evidence="1"/>
<comment type="catalytic activity">
    <reaction evidence="7">
        <text>a 2'-deoxyadenosine in DNA + S-adenosyl-L-methionine = an N(6)-methyl-2'-deoxyadenosine in DNA + S-adenosyl-L-homocysteine + H(+)</text>
        <dbReference type="Rhea" id="RHEA:15197"/>
        <dbReference type="Rhea" id="RHEA-COMP:12418"/>
        <dbReference type="Rhea" id="RHEA-COMP:12419"/>
        <dbReference type="ChEBI" id="CHEBI:15378"/>
        <dbReference type="ChEBI" id="CHEBI:57856"/>
        <dbReference type="ChEBI" id="CHEBI:59789"/>
        <dbReference type="ChEBI" id="CHEBI:90615"/>
        <dbReference type="ChEBI" id="CHEBI:90616"/>
        <dbReference type="EC" id="2.1.1.72"/>
    </reaction>
</comment>
<dbReference type="InterPro" id="IPR029063">
    <property type="entry name" value="SAM-dependent_MTases_sf"/>
</dbReference>
<keyword evidence="2" id="KW-0489">Methyltransferase</keyword>
<dbReference type="RefSeq" id="WP_085052561.1">
    <property type="nucleotide sequence ID" value="NZ_LNQR01000069.1"/>
</dbReference>
<dbReference type="SUPFAM" id="SSF53335">
    <property type="entry name" value="S-adenosyl-L-methionine-dependent methyltransferases"/>
    <property type="match status" value="1"/>
</dbReference>
<keyword evidence="4" id="KW-0949">S-adenosyl-L-methionine</keyword>
<evidence type="ECO:0000259" key="9">
    <source>
        <dbReference type="Pfam" id="PF12950"/>
    </source>
</evidence>
<dbReference type="InterPro" id="IPR050953">
    <property type="entry name" value="N4_N6_ade-DNA_methylase"/>
</dbReference>
<dbReference type="PANTHER" id="PTHR33841">
    <property type="entry name" value="DNA METHYLTRANSFERASE YEEA-RELATED"/>
    <property type="match status" value="1"/>
</dbReference>
<name>A0ABR5SEF2_9BACT</name>
<evidence type="ECO:0000313" key="10">
    <source>
        <dbReference type="EMBL" id="KWT84199.1"/>
    </source>
</evidence>
<evidence type="ECO:0000256" key="5">
    <source>
        <dbReference type="ARBA" id="ARBA00022747"/>
    </source>
</evidence>
<dbReference type="Pfam" id="PF12950">
    <property type="entry name" value="TaqI_C"/>
    <property type="match status" value="1"/>
</dbReference>
<sequence>MQPITQRNYAAKKRPDYALFKDSRSLKAAHAKKDNLKGFYSDSLTILEAKYWGRRLNDTDKGDNIDSRDPTAQTIKYLEDVHYHSGGLINWAFVTNGKLWRLFYYRASSKAGNYYEVDLEEIILNGGIESFLYFYLFFAKDALIEDPVTGKTWLEQHIKGSEDYAVRVSERLKDLIFDEVFELLAEGFIHFRKTVLSIVKETPDSRETIFKGCLTLLYRLLFLLYAESRSLLPMDNVHYRKISLSSIKEAVSDNVSTTGIAGMSKQRYGYWAGLDGLFEIVSKGDPGMNVPVYNGGLFEASKSGILKDHKIADPFIARALELLTTDYDRQLTSRFIDYSSLGVRHLGDIYEGLLEFRLQIADEDIAEVRENGKFLWRKVSLVKAEKIFKKKPKGEAYIENSKHERKSTGSYYTPHYIVQFIIEHAVAPVLNNKLKEAEAMLSELRQCKTALKKQRAAASLQWYRDKITALEEAAYTKLFDIKVLDPAMGSGHFLVHTVDFISDKIAAFLADYPENPVINKIHDQKIDIIAETVRQGVRVDEGRLTEVTLIKRLVMKRCIYGVDSNDMAVELAKLSLWLDCFTVGAPLSFIDHHLKCGNSLIGVQDISGVVLPNTNEFSKFQRALSFIIQVSELTDSTIDEAKRSYALFKDADDELAPIRRRFDVNTAKHFMDICEIVSRMEQLASTLNYEKEPFPEVVDACKKALQIAAVQRFFHWRLEFPEVFYSGRGEMDNPGFDCVIGNPPYINIMLIADEQIKYLKKTYKTARRRFDLYVLFCELAVTLLKRGGYHSFIVPDKVLSETYAASLREMFIKEYKVTNILNLNNIKVFHEAAVKPVIYVIENKQADVGNEISVETPLNEAMKDMDKASVCQYDFLKMPEFRIRFEWSEGIENIIDKVNRVSFPASRVLYVSWGAQPGIKNNFFYHGTAPKCNNPAGVCEASQCPQMMGNCKASIKGSSVGRYSVEYENSHILYDMKRLHRPAFPELFENEKIVVCEVTGEKGLIAAYDNLKYYTDHSLINCILKFHLKDVSAELQTGRGIQFVDYERNENEPNSGKTYDRDTIIYKDDLKASEQYSIKFILSLINSRLIGYYYIKYVSGQLNVFPEHIRKLPIFAVDFSTPVIVREDVLSETDKLYSNSNYGEILSMAVKELSISRSDTVHDILAFLAGEMFRLNTAQKKEEAGFLRWLELEIGAKINDLTGKTQLRQYHRYEFDVIIAVLRKNKNKIPVSLSRRDRLELLEDEFTKSKSIILPLKQKIDSMDILIDNIVYKLYGMTEDEIKIIEERCK</sequence>